<dbReference type="AlphaFoldDB" id="A0A916RZE8"/>
<proteinExistence type="predicted"/>
<dbReference type="EMBL" id="BMJB01000003">
    <property type="protein sequence ID" value="GGA76860.1"/>
    <property type="molecule type" value="Genomic_DNA"/>
</dbReference>
<comment type="caution">
    <text evidence="2">The sequence shown here is derived from an EMBL/GenBank/DDBJ whole genome shotgun (WGS) entry which is preliminary data.</text>
</comment>
<keyword evidence="1" id="KW-0472">Membrane</keyword>
<keyword evidence="3" id="KW-1185">Reference proteome</keyword>
<dbReference type="Proteomes" id="UP000648801">
    <property type="component" value="Unassembled WGS sequence"/>
</dbReference>
<protein>
    <submittedName>
        <fullName evidence="2">Uncharacterized protein</fullName>
    </submittedName>
</protein>
<sequence>MSLSTSTPAFPQPARSNLLVPVIVAFFVLGMVIVLVLRFTPQTTADLSTSHTIVYPIHTEIKGESIAVGSTETQDDLYVFTNVHVSNRIRYPIFLKDFTATITTEDGEQITTSAVEKDDLPNLFTSYPALKPFASTPLLRETVIDPGQSADGTVILHFPITQSVWDHRRTAVLDVDLYHEGDQYVPILRSSEITKPTYTPPPGSIDK</sequence>
<accession>A0A916RZE8</accession>
<organism evidence="2 3">
    <name type="scientific">Edaphobacter acidisoli</name>
    <dbReference type="NCBI Taxonomy" id="2040573"/>
    <lineage>
        <taxon>Bacteria</taxon>
        <taxon>Pseudomonadati</taxon>
        <taxon>Acidobacteriota</taxon>
        <taxon>Terriglobia</taxon>
        <taxon>Terriglobales</taxon>
        <taxon>Acidobacteriaceae</taxon>
        <taxon>Edaphobacter</taxon>
    </lineage>
</organism>
<dbReference type="RefSeq" id="WP_188760378.1">
    <property type="nucleotide sequence ID" value="NZ_BMJB01000003.1"/>
</dbReference>
<reference evidence="2" key="1">
    <citation type="journal article" date="2014" name="Int. J. Syst. Evol. Microbiol.">
        <title>Complete genome sequence of Corynebacterium casei LMG S-19264T (=DSM 44701T), isolated from a smear-ripened cheese.</title>
        <authorList>
            <consortium name="US DOE Joint Genome Institute (JGI-PGF)"/>
            <person name="Walter F."/>
            <person name="Albersmeier A."/>
            <person name="Kalinowski J."/>
            <person name="Ruckert C."/>
        </authorList>
    </citation>
    <scope>NUCLEOTIDE SEQUENCE</scope>
    <source>
        <strain evidence="2">CGMCC 1.15447</strain>
    </source>
</reference>
<name>A0A916RZE8_9BACT</name>
<feature type="transmembrane region" description="Helical" evidence="1">
    <location>
        <begin position="18"/>
        <end position="37"/>
    </location>
</feature>
<evidence type="ECO:0000313" key="3">
    <source>
        <dbReference type="Proteomes" id="UP000648801"/>
    </source>
</evidence>
<keyword evidence="1" id="KW-1133">Transmembrane helix</keyword>
<evidence type="ECO:0000256" key="1">
    <source>
        <dbReference type="SAM" id="Phobius"/>
    </source>
</evidence>
<gene>
    <name evidence="2" type="ORF">GCM10011507_30230</name>
</gene>
<reference evidence="2" key="2">
    <citation type="submission" date="2020-09" db="EMBL/GenBank/DDBJ databases">
        <authorList>
            <person name="Sun Q."/>
            <person name="Zhou Y."/>
        </authorList>
    </citation>
    <scope>NUCLEOTIDE SEQUENCE</scope>
    <source>
        <strain evidence="2">CGMCC 1.15447</strain>
    </source>
</reference>
<keyword evidence="1" id="KW-0812">Transmembrane</keyword>
<evidence type="ECO:0000313" key="2">
    <source>
        <dbReference type="EMBL" id="GGA76860.1"/>
    </source>
</evidence>